<accession>A0A8H2P6P1</accession>
<dbReference type="SUPFAM" id="SSF52833">
    <property type="entry name" value="Thioredoxin-like"/>
    <property type="match status" value="1"/>
</dbReference>
<evidence type="ECO:0000313" key="1">
    <source>
        <dbReference type="EMBL" id="VVP57375.1"/>
    </source>
</evidence>
<name>A0A8H2P6P1_PSEFL</name>
<proteinExistence type="predicted"/>
<evidence type="ECO:0000313" key="2">
    <source>
        <dbReference type="Proteomes" id="UP000325723"/>
    </source>
</evidence>
<gene>
    <name evidence="1" type="ORF">PS900_05841</name>
</gene>
<comment type="caution">
    <text evidence="1">The sequence shown here is derived from an EMBL/GenBank/DDBJ whole genome shotgun (WGS) entry which is preliminary data.</text>
</comment>
<protein>
    <submittedName>
        <fullName evidence="1">Uncharacterized protein</fullName>
    </submittedName>
</protein>
<reference evidence="1 2" key="1">
    <citation type="submission" date="2019-09" db="EMBL/GenBank/DDBJ databases">
        <authorList>
            <person name="Chandra G."/>
            <person name="Truman W A."/>
        </authorList>
    </citation>
    <scope>NUCLEOTIDE SEQUENCE [LARGE SCALE GENOMIC DNA]</scope>
    <source>
        <strain evidence="1">PS900</strain>
    </source>
</reference>
<organism evidence="1 2">
    <name type="scientific">Pseudomonas fluorescens</name>
    <dbReference type="NCBI Taxonomy" id="294"/>
    <lineage>
        <taxon>Bacteria</taxon>
        <taxon>Pseudomonadati</taxon>
        <taxon>Pseudomonadota</taxon>
        <taxon>Gammaproteobacteria</taxon>
        <taxon>Pseudomonadales</taxon>
        <taxon>Pseudomonadaceae</taxon>
        <taxon>Pseudomonas</taxon>
    </lineage>
</organism>
<dbReference type="Proteomes" id="UP000325723">
    <property type="component" value="Unassembled WGS sequence"/>
</dbReference>
<dbReference type="EMBL" id="CABVIE010000027">
    <property type="protein sequence ID" value="VVP57375.1"/>
    <property type="molecule type" value="Genomic_DNA"/>
</dbReference>
<dbReference type="Gene3D" id="3.40.30.10">
    <property type="entry name" value="Glutaredoxin"/>
    <property type="match status" value="1"/>
</dbReference>
<dbReference type="InterPro" id="IPR036249">
    <property type="entry name" value="Thioredoxin-like_sf"/>
</dbReference>
<sequence length="119" mass="12947">MSAVERKTCFPDTPLQGQNGSTFISLTSDPLRDTPAVLKACTLKQGIDGPHWFFLTDDKVQMDLVWGRIGQIVPNPGQHSSLLIVGDAANRRWSKIRPATPAAAIAQRLQLLAMPVAGR</sequence>
<dbReference type="AlphaFoldDB" id="A0A8H2P6P1"/>